<evidence type="ECO:0000313" key="2">
    <source>
        <dbReference type="EMBL" id="KAK6790061.1"/>
    </source>
</evidence>
<dbReference type="InterPro" id="IPR056706">
    <property type="entry name" value="DUF7804"/>
</dbReference>
<dbReference type="PANTHER" id="PTHR35127">
    <property type="entry name" value="OS03G0736900 PROTEIN"/>
    <property type="match status" value="1"/>
</dbReference>
<dbReference type="Pfam" id="PF25089">
    <property type="entry name" value="DUF7804"/>
    <property type="match status" value="1"/>
</dbReference>
<dbReference type="AlphaFoldDB" id="A0AAN8YFL0"/>
<evidence type="ECO:0000259" key="1">
    <source>
        <dbReference type="Pfam" id="PF25089"/>
    </source>
</evidence>
<sequence length="239" mass="27546">MISPKKKMASLHMNPSVSLGTLNKTETIQRRSTISMIQMKHVGVVSASSLSLSNSRPLHRVAKNDDRKKEKIILSRNLDDWMNASMVDIVKNLKQAPLLVHIYANEEEDDDEREPRRSSPLWIKTERALFENWPMMKNEWKSGKTRIPDGIIFVEELRDEENNENHNILQENSDEVLTKSWGVMVQGKGIDQTGPACYLLKTSRVRAGRGMDLFCTHFCFVRVKNFRGSVLKQFKSCWL</sequence>
<dbReference type="PROSITE" id="PS00221">
    <property type="entry name" value="MIP"/>
    <property type="match status" value="1"/>
</dbReference>
<protein>
    <recommendedName>
        <fullName evidence="1">DUF7804 domain-containing protein</fullName>
    </recommendedName>
</protein>
<dbReference type="InterPro" id="IPR022357">
    <property type="entry name" value="MIP_CS"/>
</dbReference>
<comment type="caution">
    <text evidence="2">The sequence shown here is derived from an EMBL/GenBank/DDBJ whole genome shotgun (WGS) entry which is preliminary data.</text>
</comment>
<name>A0AAN8YFL0_SOLBU</name>
<dbReference type="Proteomes" id="UP001371456">
    <property type="component" value="Unassembled WGS sequence"/>
</dbReference>
<dbReference type="PANTHER" id="PTHR35127:SF4">
    <property type="entry name" value="SORGHUM BICOLOR PROTEIN TARGETED EITHER TO MITOCHONDRIA OR CHLOROPLAST PROTEINS T50848"/>
    <property type="match status" value="1"/>
</dbReference>
<gene>
    <name evidence="2" type="ORF">RDI58_013861</name>
</gene>
<keyword evidence="3" id="KW-1185">Reference proteome</keyword>
<reference evidence="2 3" key="1">
    <citation type="submission" date="2024-02" db="EMBL/GenBank/DDBJ databases">
        <title>de novo genome assembly of Solanum bulbocastanum strain 11H21.</title>
        <authorList>
            <person name="Hosaka A.J."/>
        </authorList>
    </citation>
    <scope>NUCLEOTIDE SEQUENCE [LARGE SCALE GENOMIC DNA]</scope>
    <source>
        <tissue evidence="2">Young leaves</tissue>
    </source>
</reference>
<proteinExistence type="predicted"/>
<evidence type="ECO:0000313" key="3">
    <source>
        <dbReference type="Proteomes" id="UP001371456"/>
    </source>
</evidence>
<organism evidence="2 3">
    <name type="scientific">Solanum bulbocastanum</name>
    <name type="common">Wild potato</name>
    <dbReference type="NCBI Taxonomy" id="147425"/>
    <lineage>
        <taxon>Eukaryota</taxon>
        <taxon>Viridiplantae</taxon>
        <taxon>Streptophyta</taxon>
        <taxon>Embryophyta</taxon>
        <taxon>Tracheophyta</taxon>
        <taxon>Spermatophyta</taxon>
        <taxon>Magnoliopsida</taxon>
        <taxon>eudicotyledons</taxon>
        <taxon>Gunneridae</taxon>
        <taxon>Pentapetalae</taxon>
        <taxon>asterids</taxon>
        <taxon>lamiids</taxon>
        <taxon>Solanales</taxon>
        <taxon>Solanaceae</taxon>
        <taxon>Solanoideae</taxon>
        <taxon>Solaneae</taxon>
        <taxon>Solanum</taxon>
    </lineage>
</organism>
<feature type="domain" description="DUF7804" evidence="1">
    <location>
        <begin position="74"/>
        <end position="164"/>
    </location>
</feature>
<accession>A0AAN8YFL0</accession>
<dbReference type="EMBL" id="JBANQN010000005">
    <property type="protein sequence ID" value="KAK6790061.1"/>
    <property type="molecule type" value="Genomic_DNA"/>
</dbReference>